<dbReference type="GO" id="GO:0006596">
    <property type="term" value="P:polyamine biosynthetic process"/>
    <property type="evidence" value="ECO:0007669"/>
    <property type="project" value="UniProtKB-KW"/>
</dbReference>
<proteinExistence type="predicted"/>
<keyword evidence="3" id="KW-1185">Reference proteome</keyword>
<reference evidence="3" key="1">
    <citation type="journal article" date="2019" name="Gigascience">
        <title>De novo genome assembly of the endangered Acer yangbiense, a plant species with extremely small populations endemic to Yunnan Province, China.</title>
        <authorList>
            <person name="Yang J."/>
            <person name="Wariss H.M."/>
            <person name="Tao L."/>
            <person name="Zhang R."/>
            <person name="Yun Q."/>
            <person name="Hollingsworth P."/>
            <person name="Dao Z."/>
            <person name="Luo G."/>
            <person name="Guo H."/>
            <person name="Ma Y."/>
            <person name="Sun W."/>
        </authorList>
    </citation>
    <scope>NUCLEOTIDE SEQUENCE [LARGE SCALE GENOMIC DNA]</scope>
    <source>
        <strain evidence="3">cv. br00</strain>
    </source>
</reference>
<dbReference type="EMBL" id="VDCV01000001">
    <property type="protein sequence ID" value="KAB5573312.1"/>
    <property type="molecule type" value="Genomic_DNA"/>
</dbReference>
<dbReference type="SUPFAM" id="SSF53335">
    <property type="entry name" value="S-adenosyl-L-methionine-dependent methyltransferases"/>
    <property type="match status" value="1"/>
</dbReference>
<dbReference type="InterPro" id="IPR029063">
    <property type="entry name" value="SAM-dependent_MTases_sf"/>
</dbReference>
<organism evidence="2 3">
    <name type="scientific">Salix brachista</name>
    <dbReference type="NCBI Taxonomy" id="2182728"/>
    <lineage>
        <taxon>Eukaryota</taxon>
        <taxon>Viridiplantae</taxon>
        <taxon>Streptophyta</taxon>
        <taxon>Embryophyta</taxon>
        <taxon>Tracheophyta</taxon>
        <taxon>Spermatophyta</taxon>
        <taxon>Magnoliopsida</taxon>
        <taxon>eudicotyledons</taxon>
        <taxon>Gunneridae</taxon>
        <taxon>Pentapetalae</taxon>
        <taxon>rosids</taxon>
        <taxon>fabids</taxon>
        <taxon>Malpighiales</taxon>
        <taxon>Salicaceae</taxon>
        <taxon>Saliceae</taxon>
        <taxon>Salix</taxon>
    </lineage>
</organism>
<dbReference type="Gene3D" id="3.40.50.150">
    <property type="entry name" value="Vaccinia Virus protein VP39"/>
    <property type="match status" value="1"/>
</dbReference>
<evidence type="ECO:0000313" key="3">
    <source>
        <dbReference type="Proteomes" id="UP000326939"/>
    </source>
</evidence>
<comment type="caution">
    <text evidence="2">The sequence shown here is derived from an EMBL/GenBank/DDBJ whole genome shotgun (WGS) entry which is preliminary data.</text>
</comment>
<dbReference type="GO" id="GO:0010487">
    <property type="term" value="F:thermospermine synthase activity"/>
    <property type="evidence" value="ECO:0007669"/>
    <property type="project" value="TreeGrafter"/>
</dbReference>
<evidence type="ECO:0008006" key="4">
    <source>
        <dbReference type="Google" id="ProtNLM"/>
    </source>
</evidence>
<evidence type="ECO:0000313" key="2">
    <source>
        <dbReference type="EMBL" id="KAB5573312.1"/>
    </source>
</evidence>
<keyword evidence="1" id="KW-0620">Polyamine biosynthesis</keyword>
<dbReference type="AlphaFoldDB" id="A0A5N5P143"/>
<name>A0A5N5P143_9ROSI</name>
<protein>
    <recommendedName>
        <fullName evidence="4">PABS domain-containing protein</fullName>
    </recommendedName>
</protein>
<sequence>MTGDNRRKIVATAAVPEKVRALRREFWRFCCLVSEWGLGFCGEAKEGGEKRSHLMVEARELRVARCFLLEEKMAVLRGALVTRLVDAEKDMAFGRRIGREHKRIDYKNGLLTTSLKRDVARDKGLGNGKGRNLIAKGKKEGHSSKNLVSVPAKMISLFSATNPLLTWSPSSTPARTSCSQTHRWFCTSSRTTNALSFHIPFSLTCSRLTQKPNAHATTTLQVKGSSSDSKKEEQEEDYKVLTAVKSQYNDILIVDTPKTRMLLLDSTHNVHSLLYKDGQKWTRSYWDEFASLPAIIPQGPVAIFGLGGGTAAHLMLDVWPSLQLEGWEIDEILINKARDYFGLSDLEKQTQAGGILHVVVGDALCSLEDDSRKYAGEEDNDLKSPWGNCAVGFGKWRQALRHDCYSIVIDLFYGGKVLPQLQDRWPRVRREHQYSVGWFAFCLSISYRSRNLKVKFSQVSISEEDANLSFEVFLPLCERTSKSIIPGLHGLMVATWLELKGRLIPNGRLMVNCGGIEESDALNERISTKSVDNAWVENPTIKVLCEAFPGQVSWKRMPEGEGANYLALTGLLPDLTSWSAMVPHHLSATVSKWRPCSPLI</sequence>
<dbReference type="PANTHER" id="PTHR43317:SF1">
    <property type="entry name" value="THERMOSPERMINE SYNTHASE ACAULIS5"/>
    <property type="match status" value="1"/>
</dbReference>
<dbReference type="Proteomes" id="UP000326939">
    <property type="component" value="Chromosome 1"/>
</dbReference>
<accession>A0A5N5P143</accession>
<evidence type="ECO:0000256" key="1">
    <source>
        <dbReference type="ARBA" id="ARBA00023115"/>
    </source>
</evidence>
<dbReference type="PANTHER" id="PTHR43317">
    <property type="entry name" value="THERMOSPERMINE SYNTHASE ACAULIS5"/>
    <property type="match status" value="1"/>
</dbReference>
<gene>
    <name evidence="2" type="ORF">DKX38_000506</name>
</gene>